<proteinExistence type="predicted"/>
<feature type="region of interest" description="Disordered" evidence="1">
    <location>
        <begin position="58"/>
        <end position="104"/>
    </location>
</feature>
<dbReference type="Proteomes" id="UP000237105">
    <property type="component" value="Unassembled WGS sequence"/>
</dbReference>
<evidence type="ECO:0000256" key="1">
    <source>
        <dbReference type="SAM" id="MobiDB-lite"/>
    </source>
</evidence>
<reference evidence="3" key="1">
    <citation type="submission" date="2016-06" db="EMBL/GenBank/DDBJ databases">
        <title>Parallel loss of symbiosis genes in relatives of nitrogen-fixing non-legume Parasponia.</title>
        <authorList>
            <person name="Van Velzen R."/>
            <person name="Holmer R."/>
            <person name="Bu F."/>
            <person name="Rutten L."/>
            <person name="Van Zeijl A."/>
            <person name="Liu W."/>
            <person name="Santuari L."/>
            <person name="Cao Q."/>
            <person name="Sharma T."/>
            <person name="Shen D."/>
            <person name="Roswanjaya Y."/>
            <person name="Wardhani T."/>
            <person name="Kalhor M.S."/>
            <person name="Jansen J."/>
            <person name="Van den Hoogen J."/>
            <person name="Gungor B."/>
            <person name="Hartog M."/>
            <person name="Hontelez J."/>
            <person name="Verver J."/>
            <person name="Yang W.-C."/>
            <person name="Schijlen E."/>
            <person name="Repin R."/>
            <person name="Schilthuizen M."/>
            <person name="Schranz E."/>
            <person name="Heidstra R."/>
            <person name="Miyata K."/>
            <person name="Fedorova E."/>
            <person name="Kohlen W."/>
            <person name="Bisseling T."/>
            <person name="Smit S."/>
            <person name="Geurts R."/>
        </authorList>
    </citation>
    <scope>NUCLEOTIDE SEQUENCE [LARGE SCALE GENOMIC DNA]</scope>
    <source>
        <strain evidence="3">cv. WU1-14</strain>
    </source>
</reference>
<sequence>VVTLRQAAPASGGKITEKAKQERERERESWVSGREYGFRISLRSLFHCKARYQIKVPQLPDDEESLPRNLSSPSPPLPPPSSPSPPPPPLNLSSSQPLKNPIQF</sequence>
<dbReference type="EMBL" id="JXTB01000393">
    <property type="protein sequence ID" value="PON42358.1"/>
    <property type="molecule type" value="Genomic_DNA"/>
</dbReference>
<evidence type="ECO:0000313" key="3">
    <source>
        <dbReference type="Proteomes" id="UP000237105"/>
    </source>
</evidence>
<accession>A0A2P5B0M5</accession>
<feature type="region of interest" description="Disordered" evidence="1">
    <location>
        <begin position="1"/>
        <end position="30"/>
    </location>
</feature>
<feature type="non-terminal residue" evidence="2">
    <location>
        <position position="1"/>
    </location>
</feature>
<keyword evidence="3" id="KW-1185">Reference proteome</keyword>
<dbReference type="OrthoDB" id="10399519at2759"/>
<protein>
    <submittedName>
        <fullName evidence="2">Uncharacterized protein</fullName>
    </submittedName>
</protein>
<organism evidence="2 3">
    <name type="scientific">Parasponia andersonii</name>
    <name type="common">Sponia andersonii</name>
    <dbReference type="NCBI Taxonomy" id="3476"/>
    <lineage>
        <taxon>Eukaryota</taxon>
        <taxon>Viridiplantae</taxon>
        <taxon>Streptophyta</taxon>
        <taxon>Embryophyta</taxon>
        <taxon>Tracheophyta</taxon>
        <taxon>Spermatophyta</taxon>
        <taxon>Magnoliopsida</taxon>
        <taxon>eudicotyledons</taxon>
        <taxon>Gunneridae</taxon>
        <taxon>Pentapetalae</taxon>
        <taxon>rosids</taxon>
        <taxon>fabids</taxon>
        <taxon>Rosales</taxon>
        <taxon>Cannabaceae</taxon>
        <taxon>Parasponia</taxon>
    </lineage>
</organism>
<dbReference type="AlphaFoldDB" id="A0A2P5B0M5"/>
<comment type="caution">
    <text evidence="2">The sequence shown here is derived from an EMBL/GenBank/DDBJ whole genome shotgun (WGS) entry which is preliminary data.</text>
</comment>
<feature type="compositionally biased region" description="Low complexity" evidence="1">
    <location>
        <begin position="91"/>
        <end position="104"/>
    </location>
</feature>
<evidence type="ECO:0000313" key="2">
    <source>
        <dbReference type="EMBL" id="PON42358.1"/>
    </source>
</evidence>
<name>A0A2P5B0M5_PARAD</name>
<gene>
    <name evidence="2" type="ORF">PanWU01x14_282210</name>
</gene>
<feature type="compositionally biased region" description="Pro residues" evidence="1">
    <location>
        <begin position="73"/>
        <end position="90"/>
    </location>
</feature>
<feature type="compositionally biased region" description="Basic and acidic residues" evidence="1">
    <location>
        <begin position="15"/>
        <end position="29"/>
    </location>
</feature>